<dbReference type="Proteomes" id="UP001341840">
    <property type="component" value="Unassembled WGS sequence"/>
</dbReference>
<organism evidence="1 2">
    <name type="scientific">Stylosanthes scabra</name>
    <dbReference type="NCBI Taxonomy" id="79078"/>
    <lineage>
        <taxon>Eukaryota</taxon>
        <taxon>Viridiplantae</taxon>
        <taxon>Streptophyta</taxon>
        <taxon>Embryophyta</taxon>
        <taxon>Tracheophyta</taxon>
        <taxon>Spermatophyta</taxon>
        <taxon>Magnoliopsida</taxon>
        <taxon>eudicotyledons</taxon>
        <taxon>Gunneridae</taxon>
        <taxon>Pentapetalae</taxon>
        <taxon>rosids</taxon>
        <taxon>fabids</taxon>
        <taxon>Fabales</taxon>
        <taxon>Fabaceae</taxon>
        <taxon>Papilionoideae</taxon>
        <taxon>50 kb inversion clade</taxon>
        <taxon>dalbergioids sensu lato</taxon>
        <taxon>Dalbergieae</taxon>
        <taxon>Pterocarpus clade</taxon>
        <taxon>Stylosanthes</taxon>
    </lineage>
</organism>
<reference evidence="1 2" key="1">
    <citation type="journal article" date="2023" name="Plants (Basel)">
        <title>Bridging the Gap: Combining Genomics and Transcriptomics Approaches to Understand Stylosanthes scabra, an Orphan Legume from the Brazilian Caatinga.</title>
        <authorList>
            <person name="Ferreira-Neto J.R.C."/>
            <person name="da Silva M.D."/>
            <person name="Binneck E."/>
            <person name="de Melo N.F."/>
            <person name="da Silva R.H."/>
            <person name="de Melo A.L.T.M."/>
            <person name="Pandolfi V."/>
            <person name="Bustamante F.O."/>
            <person name="Brasileiro-Vidal A.C."/>
            <person name="Benko-Iseppon A.M."/>
        </authorList>
    </citation>
    <scope>NUCLEOTIDE SEQUENCE [LARGE SCALE GENOMIC DNA]</scope>
    <source>
        <tissue evidence="1">Leaves</tissue>
    </source>
</reference>
<dbReference type="Gene3D" id="3.80.10.10">
    <property type="entry name" value="Ribonuclease Inhibitor"/>
    <property type="match status" value="1"/>
</dbReference>
<protein>
    <submittedName>
        <fullName evidence="1">Uncharacterized protein</fullName>
    </submittedName>
</protein>
<dbReference type="EMBL" id="JASCZI010211473">
    <property type="protein sequence ID" value="MED6192485.1"/>
    <property type="molecule type" value="Genomic_DNA"/>
</dbReference>
<name>A0ABU6X703_9FABA</name>
<keyword evidence="2" id="KW-1185">Reference proteome</keyword>
<dbReference type="InterPro" id="IPR032675">
    <property type="entry name" value="LRR_dom_sf"/>
</dbReference>
<evidence type="ECO:0000313" key="1">
    <source>
        <dbReference type="EMBL" id="MED6192485.1"/>
    </source>
</evidence>
<accession>A0ABU6X703</accession>
<evidence type="ECO:0000313" key="2">
    <source>
        <dbReference type="Proteomes" id="UP001341840"/>
    </source>
</evidence>
<dbReference type="SUPFAM" id="SSF52047">
    <property type="entry name" value="RNI-like"/>
    <property type="match status" value="1"/>
</dbReference>
<comment type="caution">
    <text evidence="1">The sequence shown here is derived from an EMBL/GenBank/DDBJ whole genome shotgun (WGS) entry which is preliminary data.</text>
</comment>
<gene>
    <name evidence="1" type="ORF">PIB30_010420</name>
</gene>
<sequence length="145" mass="16790">MDATNFGKLREDCLVVNSHLKFLYLAGNSGLDDESLTMLASVSPNLEIIDLGETCRRISKGAIDVLRRYRKMQRMDLYGMGRDLPQFQSRVNSEVPTLPSLRKIVPPNPDSSDIVRQRDFFLRCGCFVLQSEDYYHEFWGDHYDY</sequence>
<proteinExistence type="predicted"/>